<feature type="transmembrane region" description="Helical" evidence="1">
    <location>
        <begin position="12"/>
        <end position="36"/>
    </location>
</feature>
<gene>
    <name evidence="2" type="ORF">GCM10007414_10710</name>
</gene>
<evidence type="ECO:0000256" key="1">
    <source>
        <dbReference type="SAM" id="Phobius"/>
    </source>
</evidence>
<comment type="caution">
    <text evidence="2">The sequence shown here is derived from an EMBL/GenBank/DDBJ whole genome shotgun (WGS) entry which is preliminary data.</text>
</comment>
<reference evidence="3" key="1">
    <citation type="journal article" date="2019" name="Int. J. Syst. Evol. Microbiol.">
        <title>The Global Catalogue of Microorganisms (GCM) 10K type strain sequencing project: providing services to taxonomists for standard genome sequencing and annotation.</title>
        <authorList>
            <consortium name="The Broad Institute Genomics Platform"/>
            <consortium name="The Broad Institute Genome Sequencing Center for Infectious Disease"/>
            <person name="Wu L."/>
            <person name="Ma J."/>
        </authorList>
    </citation>
    <scope>NUCLEOTIDE SEQUENCE [LARGE SCALE GENOMIC DNA]</scope>
    <source>
        <strain evidence="3">CGMCC 1.10131</strain>
    </source>
</reference>
<keyword evidence="1" id="KW-0472">Membrane</keyword>
<name>A0ABQ1I0X4_9ALTE</name>
<evidence type="ECO:0000313" key="3">
    <source>
        <dbReference type="Proteomes" id="UP000651977"/>
    </source>
</evidence>
<keyword evidence="1" id="KW-1133">Transmembrane helix</keyword>
<dbReference type="Proteomes" id="UP000651977">
    <property type="component" value="Unassembled WGS sequence"/>
</dbReference>
<feature type="transmembrane region" description="Helical" evidence="1">
    <location>
        <begin position="48"/>
        <end position="73"/>
    </location>
</feature>
<dbReference type="EMBL" id="BMDY01000005">
    <property type="protein sequence ID" value="GGA99523.1"/>
    <property type="molecule type" value="Genomic_DNA"/>
</dbReference>
<keyword evidence="3" id="KW-1185">Reference proteome</keyword>
<proteinExistence type="predicted"/>
<organism evidence="2 3">
    <name type="scientific">Agarivorans gilvus</name>
    <dbReference type="NCBI Taxonomy" id="680279"/>
    <lineage>
        <taxon>Bacteria</taxon>
        <taxon>Pseudomonadati</taxon>
        <taxon>Pseudomonadota</taxon>
        <taxon>Gammaproteobacteria</taxon>
        <taxon>Alteromonadales</taxon>
        <taxon>Alteromonadaceae</taxon>
        <taxon>Agarivorans</taxon>
    </lineage>
</organism>
<accession>A0ABQ1I0X4</accession>
<sequence>MIEQYRVQLDLFGLMKLLALVGFGVGVIAGFALLIFTVMQGGNIFQALLPMVISPFSNALVTALFGLVSYPFYNWYCKRNRGQVLTGRFLKEQQAQQDI</sequence>
<protein>
    <submittedName>
        <fullName evidence="2">Uncharacterized protein</fullName>
    </submittedName>
</protein>
<keyword evidence="1" id="KW-0812">Transmembrane</keyword>
<dbReference type="RefSeq" id="WP_055732355.1">
    <property type="nucleotide sequence ID" value="NZ_BMDY01000005.1"/>
</dbReference>
<evidence type="ECO:0000313" key="2">
    <source>
        <dbReference type="EMBL" id="GGA99523.1"/>
    </source>
</evidence>